<dbReference type="Proteomes" id="UP001060170">
    <property type="component" value="Chromosome 15"/>
</dbReference>
<evidence type="ECO:0000313" key="2">
    <source>
        <dbReference type="Proteomes" id="UP001060170"/>
    </source>
</evidence>
<evidence type="ECO:0000313" key="1">
    <source>
        <dbReference type="EMBL" id="KAI7939157.1"/>
    </source>
</evidence>
<organism evidence="1 2">
    <name type="scientific">Puccinia striiformis f. sp. tritici</name>
    <dbReference type="NCBI Taxonomy" id="168172"/>
    <lineage>
        <taxon>Eukaryota</taxon>
        <taxon>Fungi</taxon>
        <taxon>Dikarya</taxon>
        <taxon>Basidiomycota</taxon>
        <taxon>Pucciniomycotina</taxon>
        <taxon>Pucciniomycetes</taxon>
        <taxon>Pucciniales</taxon>
        <taxon>Pucciniaceae</taxon>
        <taxon>Puccinia</taxon>
    </lineage>
</organism>
<reference evidence="1 2" key="3">
    <citation type="journal article" date="2022" name="Microbiol. Spectr.">
        <title>Folding features and dynamics of 3D genome architecture in plant fungal pathogens.</title>
        <authorList>
            <person name="Xia C."/>
        </authorList>
    </citation>
    <scope>NUCLEOTIDE SEQUENCE [LARGE SCALE GENOMIC DNA]</scope>
    <source>
        <strain evidence="1 2">93-210</strain>
    </source>
</reference>
<reference evidence="2" key="1">
    <citation type="journal article" date="2018" name="BMC Genomics">
        <title>Genomic insights into host adaptation between the wheat stripe rust pathogen (Puccinia striiformis f. sp. tritici) and the barley stripe rust pathogen (Puccinia striiformis f. sp. hordei).</title>
        <authorList>
            <person name="Xia C."/>
            <person name="Wang M."/>
            <person name="Yin C."/>
            <person name="Cornejo O.E."/>
            <person name="Hulbert S.H."/>
            <person name="Chen X."/>
        </authorList>
    </citation>
    <scope>NUCLEOTIDE SEQUENCE [LARGE SCALE GENOMIC DNA]</scope>
    <source>
        <strain evidence="2">93-210</strain>
    </source>
</reference>
<sequence>MKVLYKRVVFWAVLHEISLARLVLSSLSTDAHATRSSLESRRAVDLGGPEESIQEGQVDQEVDILPVGRAERQGAVEPMRIDREEIKARIELFKPPPGTDLSVVKTELEQLHQAFRIPTLHRVFRLYGLNPTIRCLLPKSDPHDHLNIPALEDALSSEILSLVWDHEAHDEQMPIKKKEFTTLPLVPRPVKSSTIGHADHHTTTTGDGQQLVGESKTGQSSQSGINVVKDGHDPGSSRQELLMNLILPKLSGIENSHGKQASGNSEESISHPRGDSVKAVPIESGILEGDPLTLVEDFIAKDNSKAQIDLWNSLQAKLLSLQSPRVSPSYKDRAVLSLGFIQSMYLMGDYIINYRMMDTEFIKEMQIFKPDYLVKMVELHIEFQFLRLGDRFFDSPESIIPTLGFLKNGPAVFHFHRSIEDQTHVVYGALKTIWLHAGAVFPLEAITHLRIGFLRRMKFIEEADSLSSTLKGAGGEGGNPIEIEHLLIVEILDKLAYFFHNPPMSSYLQTTRIEFQLVFFVLNFIDLHYPLIMETIQRRMEDPIQFEKKLKFMTDWIKFYRNRHQDPSDEFDKSTAFFGIARWAKKHDPMLAKWINDVTSIVFKHDRWESGSPTLQPKQFNIWMGKS</sequence>
<dbReference type="EMBL" id="CM045879">
    <property type="protein sequence ID" value="KAI7939157.1"/>
    <property type="molecule type" value="Genomic_DNA"/>
</dbReference>
<name>A0ACC0DUK0_9BASI</name>
<comment type="caution">
    <text evidence="1">The sequence shown here is derived from an EMBL/GenBank/DDBJ whole genome shotgun (WGS) entry which is preliminary data.</text>
</comment>
<gene>
    <name evidence="1" type="ORF">MJO28_014736</name>
</gene>
<proteinExistence type="predicted"/>
<accession>A0ACC0DUK0</accession>
<keyword evidence="2" id="KW-1185">Reference proteome</keyword>
<reference evidence="2" key="2">
    <citation type="journal article" date="2018" name="Mol. Plant Microbe Interact.">
        <title>Genome sequence resources for the wheat stripe rust pathogen (Puccinia striiformis f. sp. tritici) and the barley stripe rust pathogen (Puccinia striiformis f. sp. hordei).</title>
        <authorList>
            <person name="Xia C."/>
            <person name="Wang M."/>
            <person name="Yin C."/>
            <person name="Cornejo O.E."/>
            <person name="Hulbert S.H."/>
            <person name="Chen X."/>
        </authorList>
    </citation>
    <scope>NUCLEOTIDE SEQUENCE [LARGE SCALE GENOMIC DNA]</scope>
    <source>
        <strain evidence="2">93-210</strain>
    </source>
</reference>
<protein>
    <submittedName>
        <fullName evidence="1">Uncharacterized protein</fullName>
    </submittedName>
</protein>